<dbReference type="EMBL" id="GGFL01016199">
    <property type="protein sequence ID" value="MBW80377.1"/>
    <property type="molecule type" value="Transcribed_RNA"/>
</dbReference>
<keyword evidence="1" id="KW-0732">Signal</keyword>
<protein>
    <submittedName>
        <fullName evidence="2">Putative secreted protein</fullName>
    </submittedName>
</protein>
<feature type="chain" id="PRO_5014850467" evidence="1">
    <location>
        <begin position="27"/>
        <end position="231"/>
    </location>
</feature>
<proteinExistence type="predicted"/>
<dbReference type="AlphaFoldDB" id="A0A2M4DS46"/>
<sequence length="231" mass="25623">MSLLTRPLLHLLLFLLLLTLLHPALFLEPFLPPLTSTHQPSFLLSSFLLLLSTPRSLLTSFFSFFFSSVPRDSDPFDPRIALLAEVAEKMLVESRCTANLLQNVLPSLPPAAEQCATIFCLFSVSQTLQIIFGSQARRRSASASIVRGCRRRPLPSRISEPIRCVCASFFHGGLSPRINTKSHSSSIPCCTPPSSSLCLAPNRLDLVTLTTEKLFQVFHRCLTFSKTAHLL</sequence>
<reference evidence="2" key="1">
    <citation type="submission" date="2018-01" db="EMBL/GenBank/DDBJ databases">
        <title>An insight into the sialome of Amazonian anophelines.</title>
        <authorList>
            <person name="Ribeiro J.M."/>
            <person name="Scarpassa V."/>
            <person name="Calvo E."/>
        </authorList>
    </citation>
    <scope>NUCLEOTIDE SEQUENCE</scope>
</reference>
<evidence type="ECO:0000313" key="2">
    <source>
        <dbReference type="EMBL" id="MBW80377.1"/>
    </source>
</evidence>
<feature type="signal peptide" evidence="1">
    <location>
        <begin position="1"/>
        <end position="26"/>
    </location>
</feature>
<name>A0A2M4DS46_ANODA</name>
<organism evidence="2">
    <name type="scientific">Anopheles darlingi</name>
    <name type="common">Mosquito</name>
    <dbReference type="NCBI Taxonomy" id="43151"/>
    <lineage>
        <taxon>Eukaryota</taxon>
        <taxon>Metazoa</taxon>
        <taxon>Ecdysozoa</taxon>
        <taxon>Arthropoda</taxon>
        <taxon>Hexapoda</taxon>
        <taxon>Insecta</taxon>
        <taxon>Pterygota</taxon>
        <taxon>Neoptera</taxon>
        <taxon>Endopterygota</taxon>
        <taxon>Diptera</taxon>
        <taxon>Nematocera</taxon>
        <taxon>Culicoidea</taxon>
        <taxon>Culicidae</taxon>
        <taxon>Anophelinae</taxon>
        <taxon>Anopheles</taxon>
    </lineage>
</organism>
<evidence type="ECO:0000256" key="1">
    <source>
        <dbReference type="SAM" id="SignalP"/>
    </source>
</evidence>
<accession>A0A2M4DS46</accession>